<dbReference type="EMBL" id="JAAEJV010000046">
    <property type="protein sequence ID" value="MBF5059862.1"/>
    <property type="molecule type" value="Genomic_DNA"/>
</dbReference>
<dbReference type="Gene3D" id="3.30.420.40">
    <property type="match status" value="1"/>
</dbReference>
<dbReference type="Proteomes" id="UP001194714">
    <property type="component" value="Unassembled WGS sequence"/>
</dbReference>
<feature type="domain" description="Gcp-like" evidence="1">
    <location>
        <begin position="34"/>
        <end position="91"/>
    </location>
</feature>
<comment type="caution">
    <text evidence="2">The sequence shown here is derived from an EMBL/GenBank/DDBJ whole genome shotgun (WGS) entry which is preliminary data.</text>
</comment>
<dbReference type="InterPro" id="IPR000905">
    <property type="entry name" value="Gcp-like_dom"/>
</dbReference>
<gene>
    <name evidence="2" type="ORF">NEPTK9_001381</name>
</gene>
<evidence type="ECO:0000259" key="1">
    <source>
        <dbReference type="Pfam" id="PF00814"/>
    </source>
</evidence>
<evidence type="ECO:0000313" key="2">
    <source>
        <dbReference type="EMBL" id="MBF5059862.1"/>
    </source>
</evidence>
<dbReference type="NCBIfam" id="TIGR03725">
    <property type="entry name" value="T6A_YeaZ"/>
    <property type="match status" value="1"/>
</dbReference>
<dbReference type="InterPro" id="IPR043129">
    <property type="entry name" value="ATPase_NBD"/>
</dbReference>
<reference evidence="2 3" key="1">
    <citation type="submission" date="2020-01" db="EMBL/GenBank/DDBJ databases">
        <title>Draft genome sequence of Cand. Neptunochlamydia vexilliferae K9.</title>
        <authorList>
            <person name="Schulz F."/>
            <person name="Koestlbacher S."/>
            <person name="Wascher F."/>
            <person name="Pizzetti I."/>
            <person name="Horn M."/>
        </authorList>
    </citation>
    <scope>NUCLEOTIDE SEQUENCE [LARGE SCALE GENOMIC DNA]</scope>
    <source>
        <strain evidence="2 3">K9</strain>
    </source>
</reference>
<dbReference type="SUPFAM" id="SSF53067">
    <property type="entry name" value="Actin-like ATPase domain"/>
    <property type="match status" value="1"/>
</dbReference>
<organism evidence="2 3">
    <name type="scientific">Candidatus Neptunichlamydia vexilliferae</name>
    <dbReference type="NCBI Taxonomy" id="1651774"/>
    <lineage>
        <taxon>Bacteria</taxon>
        <taxon>Pseudomonadati</taxon>
        <taxon>Chlamydiota</taxon>
        <taxon>Chlamydiia</taxon>
        <taxon>Parachlamydiales</taxon>
        <taxon>Simkaniaceae</taxon>
        <taxon>Candidatus Neptunichlamydia</taxon>
    </lineage>
</organism>
<accession>A0ABS0B0H4</accession>
<keyword evidence="3" id="KW-1185">Reference proteome</keyword>
<sequence>MAPMKFLIIDTSGTKSFVALFADGKLNSYPLPERKQSQTLLPAVKKLLNNQEISFIALGTGPGSFTGTRIGVMTAKALSLSMDLPLVPFSSENPLDPEALQKVFLATGGVFHTKIQIKY</sequence>
<name>A0ABS0B0H4_9BACT</name>
<dbReference type="InterPro" id="IPR022496">
    <property type="entry name" value="T6A_TsaB"/>
</dbReference>
<evidence type="ECO:0000313" key="3">
    <source>
        <dbReference type="Proteomes" id="UP001194714"/>
    </source>
</evidence>
<dbReference type="Pfam" id="PF00814">
    <property type="entry name" value="TsaD"/>
    <property type="match status" value="1"/>
</dbReference>
<protein>
    <recommendedName>
        <fullName evidence="1">Gcp-like domain-containing protein</fullName>
    </recommendedName>
</protein>
<proteinExistence type="predicted"/>